<evidence type="ECO:0000313" key="1">
    <source>
        <dbReference type="EMBL" id="JAD26024.1"/>
    </source>
</evidence>
<protein>
    <submittedName>
        <fullName evidence="1">Uncharacterized protein</fullName>
    </submittedName>
</protein>
<accession>A0A0A8YHL9</accession>
<sequence length="27" mass="3188">MLPLSMLHYPCLRRMMHTLSLVLCLTN</sequence>
<proteinExistence type="predicted"/>
<dbReference type="EMBL" id="GBRH01271871">
    <property type="protein sequence ID" value="JAD26024.1"/>
    <property type="molecule type" value="Transcribed_RNA"/>
</dbReference>
<organism evidence="1">
    <name type="scientific">Arundo donax</name>
    <name type="common">Giant reed</name>
    <name type="synonym">Donax arundinaceus</name>
    <dbReference type="NCBI Taxonomy" id="35708"/>
    <lineage>
        <taxon>Eukaryota</taxon>
        <taxon>Viridiplantae</taxon>
        <taxon>Streptophyta</taxon>
        <taxon>Embryophyta</taxon>
        <taxon>Tracheophyta</taxon>
        <taxon>Spermatophyta</taxon>
        <taxon>Magnoliopsida</taxon>
        <taxon>Liliopsida</taxon>
        <taxon>Poales</taxon>
        <taxon>Poaceae</taxon>
        <taxon>PACMAD clade</taxon>
        <taxon>Arundinoideae</taxon>
        <taxon>Arundineae</taxon>
        <taxon>Arundo</taxon>
    </lineage>
</organism>
<name>A0A0A8YHL9_ARUDO</name>
<reference evidence="1" key="1">
    <citation type="submission" date="2014-09" db="EMBL/GenBank/DDBJ databases">
        <authorList>
            <person name="Magalhaes I.L.F."/>
            <person name="Oliveira U."/>
            <person name="Santos F.R."/>
            <person name="Vidigal T.H.D.A."/>
            <person name="Brescovit A.D."/>
            <person name="Santos A.J."/>
        </authorList>
    </citation>
    <scope>NUCLEOTIDE SEQUENCE</scope>
    <source>
        <tissue evidence="1">Shoot tissue taken approximately 20 cm above the soil surface</tissue>
    </source>
</reference>
<reference evidence="1" key="2">
    <citation type="journal article" date="2015" name="Data Brief">
        <title>Shoot transcriptome of the giant reed, Arundo donax.</title>
        <authorList>
            <person name="Barrero R.A."/>
            <person name="Guerrero F.D."/>
            <person name="Moolhuijzen P."/>
            <person name="Goolsby J.A."/>
            <person name="Tidwell J."/>
            <person name="Bellgard S.E."/>
            <person name="Bellgard M.I."/>
        </authorList>
    </citation>
    <scope>NUCLEOTIDE SEQUENCE</scope>
    <source>
        <tissue evidence="1">Shoot tissue taken approximately 20 cm above the soil surface</tissue>
    </source>
</reference>
<dbReference type="AlphaFoldDB" id="A0A0A8YHL9"/>